<reference evidence="1" key="1">
    <citation type="submission" date="2023-02" db="EMBL/GenBank/DDBJ databases">
        <title>Genome of toxic invasive species Heracleum sosnowskyi carries increased number of genes despite the absence of recent whole-genome duplications.</title>
        <authorList>
            <person name="Schelkunov M."/>
            <person name="Shtratnikova V."/>
            <person name="Makarenko M."/>
            <person name="Klepikova A."/>
            <person name="Omelchenko D."/>
            <person name="Novikova G."/>
            <person name="Obukhova E."/>
            <person name="Bogdanov V."/>
            <person name="Penin A."/>
            <person name="Logacheva M."/>
        </authorList>
    </citation>
    <scope>NUCLEOTIDE SEQUENCE</scope>
    <source>
        <strain evidence="1">Hsosn_3</strain>
        <tissue evidence="1">Leaf</tissue>
    </source>
</reference>
<evidence type="ECO:0000313" key="2">
    <source>
        <dbReference type="Proteomes" id="UP001237642"/>
    </source>
</evidence>
<organism evidence="1 2">
    <name type="scientific">Heracleum sosnowskyi</name>
    <dbReference type="NCBI Taxonomy" id="360622"/>
    <lineage>
        <taxon>Eukaryota</taxon>
        <taxon>Viridiplantae</taxon>
        <taxon>Streptophyta</taxon>
        <taxon>Embryophyta</taxon>
        <taxon>Tracheophyta</taxon>
        <taxon>Spermatophyta</taxon>
        <taxon>Magnoliopsida</taxon>
        <taxon>eudicotyledons</taxon>
        <taxon>Gunneridae</taxon>
        <taxon>Pentapetalae</taxon>
        <taxon>asterids</taxon>
        <taxon>campanulids</taxon>
        <taxon>Apiales</taxon>
        <taxon>Apiaceae</taxon>
        <taxon>Apioideae</taxon>
        <taxon>apioid superclade</taxon>
        <taxon>Tordylieae</taxon>
        <taxon>Tordyliinae</taxon>
        <taxon>Heracleum</taxon>
    </lineage>
</organism>
<keyword evidence="2" id="KW-1185">Reference proteome</keyword>
<gene>
    <name evidence="1" type="ORF">POM88_038833</name>
</gene>
<evidence type="ECO:0000313" key="1">
    <source>
        <dbReference type="EMBL" id="KAK1363272.1"/>
    </source>
</evidence>
<accession>A0AAD8M8D0</accession>
<reference evidence="1" key="2">
    <citation type="submission" date="2023-05" db="EMBL/GenBank/DDBJ databases">
        <authorList>
            <person name="Schelkunov M.I."/>
        </authorList>
    </citation>
    <scope>NUCLEOTIDE SEQUENCE</scope>
    <source>
        <strain evidence="1">Hsosn_3</strain>
        <tissue evidence="1">Leaf</tissue>
    </source>
</reference>
<name>A0AAD8M8D0_9APIA</name>
<protein>
    <submittedName>
        <fullName evidence="1">Uncharacterized protein</fullName>
    </submittedName>
</protein>
<sequence>MLVSSNSRRSCSLKARFSQLLYFDIKKRAPQPSEEQLAAHQVCLQMVQKCQINSIFSESKFVQADSLSQLVQAHISAAGRSEKRLLPYKENLTDELLNSLQLVLKPDARVANAYFEHITQEVMRLVKANAMQIDLMRAGLQSPPFFLSLLGILKHLKWPSGPSGI</sequence>
<dbReference type="Proteomes" id="UP001237642">
    <property type="component" value="Unassembled WGS sequence"/>
</dbReference>
<dbReference type="AlphaFoldDB" id="A0AAD8M8D0"/>
<dbReference type="EMBL" id="JAUIZM010000009">
    <property type="protein sequence ID" value="KAK1363272.1"/>
    <property type="molecule type" value="Genomic_DNA"/>
</dbReference>
<proteinExistence type="predicted"/>
<comment type="caution">
    <text evidence="1">The sequence shown here is derived from an EMBL/GenBank/DDBJ whole genome shotgun (WGS) entry which is preliminary data.</text>
</comment>